<reference evidence="8 9" key="1">
    <citation type="journal article" date="2019" name="Environ. Microbiol.">
        <title>Species interactions and distinct microbial communities in high Arctic permafrost affected cryosols are associated with the CH4 and CO2 gas fluxes.</title>
        <authorList>
            <person name="Altshuler I."/>
            <person name="Hamel J."/>
            <person name="Turney S."/>
            <person name="Magnuson E."/>
            <person name="Levesque R."/>
            <person name="Greer C."/>
            <person name="Whyte L.G."/>
        </authorList>
    </citation>
    <scope>NUCLEOTIDE SEQUENCE [LARGE SCALE GENOMIC DNA]</scope>
    <source>
        <strain evidence="8 9">S5.1</strain>
    </source>
</reference>
<protein>
    <recommendedName>
        <fullName evidence="2">Toxin CcdB</fullName>
    </recommendedName>
    <alternativeName>
        <fullName evidence="7">Cytotoxic protein CcdB</fullName>
    </alternativeName>
    <alternativeName>
        <fullName evidence="6">Protein LetD</fullName>
    </alternativeName>
</protein>
<dbReference type="OrthoDB" id="9813510at2"/>
<evidence type="ECO:0000256" key="2">
    <source>
        <dbReference type="ARBA" id="ARBA00015075"/>
    </source>
</evidence>
<dbReference type="InterPro" id="IPR002712">
    <property type="entry name" value="CcdB"/>
</dbReference>
<evidence type="ECO:0000256" key="4">
    <source>
        <dbReference type="ARBA" id="ARBA00023015"/>
    </source>
</evidence>
<evidence type="ECO:0000256" key="1">
    <source>
        <dbReference type="ARBA" id="ARBA00005230"/>
    </source>
</evidence>
<evidence type="ECO:0000256" key="5">
    <source>
        <dbReference type="ARBA" id="ARBA00023163"/>
    </source>
</evidence>
<dbReference type="Gene3D" id="2.30.30.110">
    <property type="match status" value="1"/>
</dbReference>
<comment type="similarity">
    <text evidence="1">Belongs to the CcdB toxin family.</text>
</comment>
<organism evidence="8 9">
    <name type="scientific">Sphingomonas oligophenolica</name>
    <dbReference type="NCBI Taxonomy" id="301154"/>
    <lineage>
        <taxon>Bacteria</taxon>
        <taxon>Pseudomonadati</taxon>
        <taxon>Pseudomonadota</taxon>
        <taxon>Alphaproteobacteria</taxon>
        <taxon>Sphingomonadales</taxon>
        <taxon>Sphingomonadaceae</taxon>
        <taxon>Sphingomonas</taxon>
    </lineage>
</organism>
<dbReference type="GO" id="GO:0008657">
    <property type="term" value="F:DNA topoisomerase type II (double strand cut, ATP-hydrolyzing) inhibitor activity"/>
    <property type="evidence" value="ECO:0007669"/>
    <property type="project" value="InterPro"/>
</dbReference>
<comment type="caution">
    <text evidence="8">The sequence shown here is derived from an EMBL/GenBank/DDBJ whole genome shotgun (WGS) entry which is preliminary data.</text>
</comment>
<evidence type="ECO:0000313" key="8">
    <source>
        <dbReference type="EMBL" id="TPG15447.1"/>
    </source>
</evidence>
<keyword evidence="5" id="KW-0804">Transcription</keyword>
<dbReference type="Proteomes" id="UP000318413">
    <property type="component" value="Unassembled WGS sequence"/>
</dbReference>
<dbReference type="AlphaFoldDB" id="A0A502CQE2"/>
<keyword evidence="4" id="KW-0805">Transcription regulation</keyword>
<evidence type="ECO:0000313" key="9">
    <source>
        <dbReference type="Proteomes" id="UP000318413"/>
    </source>
</evidence>
<dbReference type="GO" id="GO:0006276">
    <property type="term" value="P:plasmid maintenance"/>
    <property type="evidence" value="ECO:0007669"/>
    <property type="project" value="InterPro"/>
</dbReference>
<gene>
    <name evidence="8" type="ORF">EAH84_01155</name>
</gene>
<evidence type="ECO:0000256" key="6">
    <source>
        <dbReference type="ARBA" id="ARBA00029628"/>
    </source>
</evidence>
<dbReference type="InterPro" id="IPR011067">
    <property type="entry name" value="Plasmid_toxin/cell-grow_inhib"/>
</dbReference>
<accession>A0A502CQE2</accession>
<dbReference type="Pfam" id="PF01845">
    <property type="entry name" value="CcdB"/>
    <property type="match status" value="1"/>
</dbReference>
<dbReference type="EMBL" id="RCZK01000001">
    <property type="protein sequence ID" value="TPG15447.1"/>
    <property type="molecule type" value="Genomic_DNA"/>
</dbReference>
<evidence type="ECO:0000256" key="3">
    <source>
        <dbReference type="ARBA" id="ARBA00022491"/>
    </source>
</evidence>
<evidence type="ECO:0000256" key="7">
    <source>
        <dbReference type="ARBA" id="ARBA00033135"/>
    </source>
</evidence>
<keyword evidence="3" id="KW-0678">Repressor</keyword>
<keyword evidence="9" id="KW-1185">Reference proteome</keyword>
<dbReference type="RefSeq" id="WP_140866432.1">
    <property type="nucleotide sequence ID" value="NZ_RCZK01000001.1"/>
</dbReference>
<sequence length="57" mass="6253">MAQFDVYRLSSGDVVVDCQTDQLWHLATRVVVPLFADHEGVPPNARLNAAFPIDGAE</sequence>
<proteinExistence type="inferred from homology"/>
<name>A0A502CQE2_9SPHN</name>
<dbReference type="SUPFAM" id="SSF50118">
    <property type="entry name" value="Cell growth inhibitor/plasmid maintenance toxic component"/>
    <property type="match status" value="1"/>
</dbReference>